<sequence>EEAPHWQPKEVRRADYRDIVDVHFSHVGQCDPGDCDAQREFFDIVKPSDQQDAWKYRYLLDIDGNAFSGRFYAFLESKSLVYKMAIFREWHEEWIKPWVHYIPLSMKGDEWLESVRYFSGEEEGKIQAPRMAEQGRQWARKVLRNEDLEVWFFRLLLEYGRVVDDNRETIGYSGP</sequence>
<evidence type="ECO:0000313" key="3">
    <source>
        <dbReference type="Proteomes" id="UP000308768"/>
    </source>
</evidence>
<organism evidence="2 3">
    <name type="scientific">Cryomyces minteri</name>
    <dbReference type="NCBI Taxonomy" id="331657"/>
    <lineage>
        <taxon>Eukaryota</taxon>
        <taxon>Fungi</taxon>
        <taxon>Dikarya</taxon>
        <taxon>Ascomycota</taxon>
        <taxon>Pezizomycotina</taxon>
        <taxon>Dothideomycetes</taxon>
        <taxon>Dothideomycetes incertae sedis</taxon>
        <taxon>Cryomyces</taxon>
    </lineage>
</organism>
<feature type="non-terminal residue" evidence="2">
    <location>
        <position position="1"/>
    </location>
</feature>
<dbReference type="PANTHER" id="PTHR12203:SF104">
    <property type="entry name" value="PROTEIN CAP1, PUTATIVE (AFU_ORTHOLOGUE AFUA_1G05595)-RELATED"/>
    <property type="match status" value="1"/>
</dbReference>
<dbReference type="InterPro" id="IPR006598">
    <property type="entry name" value="CAP10"/>
</dbReference>
<comment type="caution">
    <text evidence="2">The sequence shown here is derived from an EMBL/GenBank/DDBJ whole genome shotgun (WGS) entry which is preliminary data.</text>
</comment>
<dbReference type="EMBL" id="NAJN01001204">
    <property type="protein sequence ID" value="TKA64924.1"/>
    <property type="molecule type" value="Genomic_DNA"/>
</dbReference>
<name>A0A4U0WNR6_9PEZI</name>
<proteinExistence type="predicted"/>
<evidence type="ECO:0000259" key="1">
    <source>
        <dbReference type="SMART" id="SM00672"/>
    </source>
</evidence>
<keyword evidence="3" id="KW-1185">Reference proteome</keyword>
<dbReference type="SMART" id="SM00672">
    <property type="entry name" value="CAP10"/>
    <property type="match status" value="1"/>
</dbReference>
<dbReference type="AlphaFoldDB" id="A0A4U0WNR6"/>
<feature type="domain" description="Glycosyl transferase CAP10" evidence="1">
    <location>
        <begin position="4"/>
        <end position="166"/>
    </location>
</feature>
<protein>
    <recommendedName>
        <fullName evidence="1">Glycosyl transferase CAP10 domain-containing protein</fullName>
    </recommendedName>
</protein>
<gene>
    <name evidence="2" type="ORF">B0A49_07796</name>
</gene>
<accession>A0A4U0WNR6</accession>
<evidence type="ECO:0000313" key="2">
    <source>
        <dbReference type="EMBL" id="TKA64924.1"/>
    </source>
</evidence>
<dbReference type="Pfam" id="PF05686">
    <property type="entry name" value="Glyco_transf_90"/>
    <property type="match status" value="1"/>
</dbReference>
<dbReference type="InterPro" id="IPR051091">
    <property type="entry name" value="O-Glucosyltr/Glycosyltrsf_90"/>
</dbReference>
<reference evidence="2 3" key="1">
    <citation type="submission" date="2017-03" db="EMBL/GenBank/DDBJ databases">
        <title>Genomes of endolithic fungi from Antarctica.</title>
        <authorList>
            <person name="Coleine C."/>
            <person name="Masonjones S."/>
            <person name="Stajich J.E."/>
        </authorList>
    </citation>
    <scope>NUCLEOTIDE SEQUENCE [LARGE SCALE GENOMIC DNA]</scope>
    <source>
        <strain evidence="2 3">CCFEE 5187</strain>
    </source>
</reference>
<dbReference type="PANTHER" id="PTHR12203">
    <property type="entry name" value="KDEL LYS-ASP-GLU-LEU CONTAINING - RELATED"/>
    <property type="match status" value="1"/>
</dbReference>
<dbReference type="Proteomes" id="UP000308768">
    <property type="component" value="Unassembled WGS sequence"/>
</dbReference>
<dbReference type="OrthoDB" id="541052at2759"/>